<protein>
    <recommendedName>
        <fullName evidence="6">C3H1-type domain-containing protein</fullName>
    </recommendedName>
</protein>
<feature type="compositionally biased region" description="Basic and acidic residues" evidence="5">
    <location>
        <begin position="423"/>
        <end position="444"/>
    </location>
</feature>
<feature type="domain" description="C3H1-type" evidence="6">
    <location>
        <begin position="305"/>
        <end position="331"/>
    </location>
</feature>
<feature type="region of interest" description="Disordered" evidence="5">
    <location>
        <begin position="423"/>
        <end position="489"/>
    </location>
</feature>
<evidence type="ECO:0000313" key="8">
    <source>
        <dbReference type="Proteomes" id="UP001632038"/>
    </source>
</evidence>
<evidence type="ECO:0000256" key="1">
    <source>
        <dbReference type="ARBA" id="ARBA00022723"/>
    </source>
</evidence>
<proteinExistence type="predicted"/>
<dbReference type="Gene3D" id="4.10.1000.10">
    <property type="entry name" value="Zinc finger, CCCH-type"/>
    <property type="match status" value="1"/>
</dbReference>
<feature type="compositionally biased region" description="Basic residues" evidence="5">
    <location>
        <begin position="124"/>
        <end position="138"/>
    </location>
</feature>
<gene>
    <name evidence="7" type="ORF">CASFOL_016802</name>
</gene>
<feature type="compositionally biased region" description="Basic and acidic residues" evidence="5">
    <location>
        <begin position="1"/>
        <end position="18"/>
    </location>
</feature>
<dbReference type="EMBL" id="JAVIJP010000018">
    <property type="protein sequence ID" value="KAL3638895.1"/>
    <property type="molecule type" value="Genomic_DNA"/>
</dbReference>
<feature type="compositionally biased region" description="Basic and acidic residues" evidence="5">
    <location>
        <begin position="327"/>
        <end position="347"/>
    </location>
</feature>
<feature type="region of interest" description="Disordered" evidence="5">
    <location>
        <begin position="511"/>
        <end position="530"/>
    </location>
</feature>
<comment type="caution">
    <text evidence="7">The sequence shown here is derived from an EMBL/GenBank/DDBJ whole genome shotgun (WGS) entry which is preliminary data.</text>
</comment>
<dbReference type="Gene3D" id="3.30.1370.210">
    <property type="match status" value="1"/>
</dbReference>
<feature type="region of interest" description="Disordered" evidence="5">
    <location>
        <begin position="227"/>
        <end position="259"/>
    </location>
</feature>
<dbReference type="InterPro" id="IPR000571">
    <property type="entry name" value="Znf_CCCH"/>
</dbReference>
<feature type="zinc finger region" description="C3H1-type" evidence="4">
    <location>
        <begin position="190"/>
        <end position="217"/>
    </location>
</feature>
<keyword evidence="2 4" id="KW-0863">Zinc-finger</keyword>
<evidence type="ECO:0000259" key="6">
    <source>
        <dbReference type="PROSITE" id="PS50103"/>
    </source>
</evidence>
<feature type="compositionally biased region" description="Polar residues" evidence="5">
    <location>
        <begin position="517"/>
        <end position="528"/>
    </location>
</feature>
<name>A0ABD3D996_9LAMI</name>
<evidence type="ECO:0000313" key="7">
    <source>
        <dbReference type="EMBL" id="KAL3638895.1"/>
    </source>
</evidence>
<dbReference type="Pfam" id="PF14608">
    <property type="entry name" value="zf-CCCH_2"/>
    <property type="match status" value="2"/>
</dbReference>
<evidence type="ECO:0000256" key="4">
    <source>
        <dbReference type="PROSITE-ProRule" id="PRU00723"/>
    </source>
</evidence>
<feature type="zinc finger region" description="C3H1-type" evidence="4">
    <location>
        <begin position="305"/>
        <end position="331"/>
    </location>
</feature>
<feature type="domain" description="C3H1-type" evidence="6">
    <location>
        <begin position="268"/>
        <end position="295"/>
    </location>
</feature>
<feature type="compositionally biased region" description="Basic residues" evidence="5">
    <location>
        <begin position="148"/>
        <end position="157"/>
    </location>
</feature>
<feature type="domain" description="C3H1-type" evidence="6">
    <location>
        <begin position="190"/>
        <end position="217"/>
    </location>
</feature>
<dbReference type="PROSITE" id="PS50103">
    <property type="entry name" value="ZF_C3H1"/>
    <property type="match status" value="3"/>
</dbReference>
<feature type="compositionally biased region" description="Polar residues" evidence="5">
    <location>
        <begin position="76"/>
        <end position="86"/>
    </location>
</feature>
<evidence type="ECO:0000256" key="5">
    <source>
        <dbReference type="SAM" id="MobiDB-lite"/>
    </source>
</evidence>
<organism evidence="7 8">
    <name type="scientific">Castilleja foliolosa</name>
    <dbReference type="NCBI Taxonomy" id="1961234"/>
    <lineage>
        <taxon>Eukaryota</taxon>
        <taxon>Viridiplantae</taxon>
        <taxon>Streptophyta</taxon>
        <taxon>Embryophyta</taxon>
        <taxon>Tracheophyta</taxon>
        <taxon>Spermatophyta</taxon>
        <taxon>Magnoliopsida</taxon>
        <taxon>eudicotyledons</taxon>
        <taxon>Gunneridae</taxon>
        <taxon>Pentapetalae</taxon>
        <taxon>asterids</taxon>
        <taxon>lamiids</taxon>
        <taxon>Lamiales</taxon>
        <taxon>Orobanchaceae</taxon>
        <taxon>Pedicularideae</taxon>
        <taxon>Castillejinae</taxon>
        <taxon>Castilleja</taxon>
    </lineage>
</organism>
<feature type="compositionally biased region" description="Basic and acidic residues" evidence="5">
    <location>
        <begin position="107"/>
        <end position="122"/>
    </location>
</feature>
<dbReference type="GO" id="GO:0008270">
    <property type="term" value="F:zinc ion binding"/>
    <property type="evidence" value="ECO:0007669"/>
    <property type="project" value="UniProtKB-KW"/>
</dbReference>
<feature type="compositionally biased region" description="Basic and acidic residues" evidence="5">
    <location>
        <begin position="158"/>
        <end position="169"/>
    </location>
</feature>
<feature type="compositionally biased region" description="Basic and acidic residues" evidence="5">
    <location>
        <begin position="476"/>
        <end position="489"/>
    </location>
</feature>
<dbReference type="PANTHER" id="PTHR36886:SF8">
    <property type="entry name" value="ZINC FINGER CCCH DOMAIN-CONTAINING PROTEIN 38"/>
    <property type="match status" value="1"/>
</dbReference>
<dbReference type="AlphaFoldDB" id="A0ABD3D996"/>
<dbReference type="InterPro" id="IPR041367">
    <property type="entry name" value="Znf-CCCH_4"/>
</dbReference>
<feature type="zinc finger region" description="C3H1-type" evidence="4">
    <location>
        <begin position="268"/>
        <end position="295"/>
    </location>
</feature>
<dbReference type="Pfam" id="PF18044">
    <property type="entry name" value="zf-CCCH_4"/>
    <property type="match status" value="1"/>
</dbReference>
<reference evidence="8" key="1">
    <citation type="journal article" date="2024" name="IScience">
        <title>Strigolactones Initiate the Formation of Haustorium-like Structures in Castilleja.</title>
        <authorList>
            <person name="Buerger M."/>
            <person name="Peterson D."/>
            <person name="Chory J."/>
        </authorList>
    </citation>
    <scope>NUCLEOTIDE SEQUENCE [LARGE SCALE GENOMIC DNA]</scope>
</reference>
<feature type="compositionally biased region" description="Basic and acidic residues" evidence="5">
    <location>
        <begin position="30"/>
        <end position="60"/>
    </location>
</feature>
<feature type="compositionally biased region" description="Basic and acidic residues" evidence="5">
    <location>
        <begin position="357"/>
        <end position="381"/>
    </location>
</feature>
<keyword evidence="3 4" id="KW-0862">Zinc</keyword>
<feature type="region of interest" description="Disordered" evidence="5">
    <location>
        <begin position="327"/>
        <end position="390"/>
    </location>
</feature>
<evidence type="ECO:0000256" key="2">
    <source>
        <dbReference type="ARBA" id="ARBA00022771"/>
    </source>
</evidence>
<feature type="compositionally biased region" description="Basic and acidic residues" evidence="5">
    <location>
        <begin position="232"/>
        <end position="242"/>
    </location>
</feature>
<evidence type="ECO:0000256" key="3">
    <source>
        <dbReference type="ARBA" id="ARBA00022833"/>
    </source>
</evidence>
<dbReference type="PANTHER" id="PTHR36886">
    <property type="entry name" value="PROTEIN FRIGIDA-ESSENTIAL 1"/>
    <property type="match status" value="1"/>
</dbReference>
<accession>A0ABD3D996</accession>
<sequence length="905" mass="102778">MGDRRKRKPAWDEDETKHSSGMSEHNSWIGKDRRSSHGSRHYHEVPESRISGARESRDNSEWTAWEPIEEHPIAPMSSSFKNNAQNGKEFGGGKRYSKEMSPGLDDMELRNYNEARDYDQSHSQRYRGRGRSRSRSLSRGRERERRRGYTRSRSRSRSRNDVKANDQTRSRSPISSRLSYGWGDRRGGPEKSSQICRDFSAGSCRRGSQCYFFHPNTTSRRDRDLLEDETTESFRGRTDHNRIPKYSHSRGYSGFESRNDFSDPYHEDRRAATCKDFLRGMCRWGDSCRFSHRAVSDDGFDKGNNGGKPMCKFFAAGNCSRENCRFSHDNPSNERRISESRSHDKSKLWGGGPTWDDETKTSDFNDRRGDVTERHSRDRIKSWGPTWDDVAKTSDINERRGTVSESRSHDRSILWEGGQICDESTKIPDINDRQGDVADNRSRDNSNLGNDGPAWDDAPKTSDTRMPFYDSDNEQIDDRGGRSWENENKKWGIAESGNYGRKMGFAEPIAKDKTPNKQDNLVSNGSQLQDHDGIVNVDGQNAFQENPSLSVNALQQNIYPASQIQQQHSREIDNNQMNSFASGIFDEVKETNSYPIPFSGNQNVGNIYPGHSSISSESDKGRNMLLHNPPSNGFCTDLNEPNTEIVNPSNDQTHTQNDQIVSQSSGFLEAHVPQLLASLLNKNQVTYSRSFVNEHAQTHPEIPSFPTNSEWAPRVNLSSVQPNSEQNMGTEQNSSLDLNFMGTEQNNQIPPKKPSPLPSDVVPSGFDSSKTRQEGIVENLEVAHGNKAVGDGIKDLEENKLPETQNGHEKVDEGASKDEKGMRLFKNNLVEFVKEILKPTWKEGRMSRDDHKTVVKKVVEKVSSTIHSDHIPKTQEKIDQYLASSKPKISKLVQAYVERFKKKDS</sequence>
<dbReference type="SUPFAM" id="SSF90229">
    <property type="entry name" value="CCCH zinc finger"/>
    <property type="match status" value="1"/>
</dbReference>
<feature type="region of interest" description="Disordered" evidence="5">
    <location>
        <begin position="742"/>
        <end position="768"/>
    </location>
</feature>
<feature type="region of interest" description="Disordered" evidence="5">
    <location>
        <begin position="1"/>
        <end position="194"/>
    </location>
</feature>
<keyword evidence="8" id="KW-1185">Reference proteome</keyword>
<dbReference type="InterPro" id="IPR052650">
    <property type="entry name" value="Zinc_finger_CCCH"/>
</dbReference>
<dbReference type="SMART" id="SM00356">
    <property type="entry name" value="ZnF_C3H1"/>
    <property type="match status" value="3"/>
</dbReference>
<dbReference type="Proteomes" id="UP001632038">
    <property type="component" value="Unassembled WGS sequence"/>
</dbReference>
<keyword evidence="1 4" id="KW-0479">Metal-binding</keyword>
<dbReference type="InterPro" id="IPR036855">
    <property type="entry name" value="Znf_CCCH_sf"/>
</dbReference>